<dbReference type="PANTHER" id="PTHR37812">
    <property type="entry name" value="MU-LIKE PROPHAGE FLUMU PROTEIN C"/>
    <property type="match status" value="1"/>
</dbReference>
<accession>A0A1I0X7R2</accession>
<dbReference type="STRING" id="84698.SAMN04488528_1007100"/>
<evidence type="ECO:0000313" key="1">
    <source>
        <dbReference type="EMBL" id="SFA96446.1"/>
    </source>
</evidence>
<dbReference type="OrthoDB" id="9800398at2"/>
<name>A0A1I0X7R2_9CLOT</name>
<dbReference type="SUPFAM" id="SSF46689">
    <property type="entry name" value="Homeodomain-like"/>
    <property type="match status" value="1"/>
</dbReference>
<organism evidence="1 2">
    <name type="scientific">Clostridium frigidicarnis</name>
    <dbReference type="NCBI Taxonomy" id="84698"/>
    <lineage>
        <taxon>Bacteria</taxon>
        <taxon>Bacillati</taxon>
        <taxon>Bacillota</taxon>
        <taxon>Clostridia</taxon>
        <taxon>Eubacteriales</taxon>
        <taxon>Clostridiaceae</taxon>
        <taxon>Clostridium</taxon>
    </lineage>
</organism>
<dbReference type="Gene3D" id="1.10.10.60">
    <property type="entry name" value="Homeodomain-like"/>
    <property type="match status" value="1"/>
</dbReference>
<dbReference type="InterPro" id="IPR052411">
    <property type="entry name" value="c-mor_Regulatory_Protein"/>
</dbReference>
<dbReference type="EMBL" id="FOKI01000007">
    <property type="protein sequence ID" value="SFA96446.1"/>
    <property type="molecule type" value="Genomic_DNA"/>
</dbReference>
<dbReference type="InterPro" id="IPR049739">
    <property type="entry name" value="YraL-like"/>
</dbReference>
<reference evidence="1 2" key="1">
    <citation type="submission" date="2016-10" db="EMBL/GenBank/DDBJ databases">
        <authorList>
            <person name="de Groot N.N."/>
        </authorList>
    </citation>
    <scope>NUCLEOTIDE SEQUENCE [LARGE SCALE GENOMIC DNA]</scope>
    <source>
        <strain evidence="1 2">DSM 12271</strain>
    </source>
</reference>
<dbReference type="RefSeq" id="WP_090039800.1">
    <property type="nucleotide sequence ID" value="NZ_FOKI01000007.1"/>
</dbReference>
<proteinExistence type="predicted"/>
<dbReference type="InterPro" id="IPR009057">
    <property type="entry name" value="Homeodomain-like_sf"/>
</dbReference>
<dbReference type="PANTHER" id="PTHR37812:SF1">
    <property type="entry name" value="MU-LIKE PROPHAGE FLUMU PROTEIN C"/>
    <property type="match status" value="1"/>
</dbReference>
<dbReference type="Proteomes" id="UP000198619">
    <property type="component" value="Unassembled WGS sequence"/>
</dbReference>
<protein>
    <recommendedName>
        <fullName evidence="3">Mor transcription activator family protein</fullName>
    </recommendedName>
</protein>
<evidence type="ECO:0008006" key="3">
    <source>
        <dbReference type="Google" id="ProtNLM"/>
    </source>
</evidence>
<dbReference type="AlphaFoldDB" id="A0A1I0X7R2"/>
<keyword evidence="2" id="KW-1185">Reference proteome</keyword>
<sequence length="88" mass="10354">MKYINATEILPKNLLNEIQKYIAGEILYIPQPEGHKNPWGSKTGSKQKIINRNKQIKFEKENGKTIEELMLKYNLSYDTIKKIVYIKK</sequence>
<evidence type="ECO:0000313" key="2">
    <source>
        <dbReference type="Proteomes" id="UP000198619"/>
    </source>
</evidence>
<dbReference type="NCBIfam" id="NF040785">
    <property type="entry name" value="CD3324_fam"/>
    <property type="match status" value="1"/>
</dbReference>
<gene>
    <name evidence="1" type="ORF">SAMN04488528_1007100</name>
</gene>